<sequence length="363" mass="38588">MRAGHQGYWGKIKIALAVIPAALLAACVTPQDGTTLNTPAPAVTAPVAVKPPVLTPDQIALRALTAQQDRLYNVAAPLLTSNAPLCRGNARNLLGFTAKNKYSYPTEFINAAQSLGFDDRLQVTGVLPDSGAAKSGIQRGDVLLAVADKPLQQGANAERQAANLLGPLVTNGRAPIKLTVMRNKAQQNVIVPLTLACAFSIELGNADNVNTYADGRRVLITRGMMNFVKSDEELAYLIAKDMAHNSLGHAIRQRMVATIGSVIDNLMRAQPDPTATAGTGGIRPYPQDLDAAADNLALYMLVRAGYSIDGYAAFWQRLASQYTVSVPNGYTALHPATAYRMTMIDKSTQGLKAKQAAGKPLTP</sequence>
<organism evidence="9 10">
    <name type="scientific">Herbaspirillum rhizosphaerae</name>
    <dbReference type="NCBI Taxonomy" id="346179"/>
    <lineage>
        <taxon>Bacteria</taxon>
        <taxon>Pseudomonadati</taxon>
        <taxon>Pseudomonadota</taxon>
        <taxon>Betaproteobacteria</taxon>
        <taxon>Burkholderiales</taxon>
        <taxon>Oxalobacteraceae</taxon>
        <taxon>Herbaspirillum</taxon>
    </lineage>
</organism>
<dbReference type="InterPro" id="IPR001915">
    <property type="entry name" value="Peptidase_M48"/>
</dbReference>
<evidence type="ECO:0000256" key="4">
    <source>
        <dbReference type="ARBA" id="ARBA00022833"/>
    </source>
</evidence>
<dbReference type="PANTHER" id="PTHR22726">
    <property type="entry name" value="METALLOENDOPEPTIDASE OMA1"/>
    <property type="match status" value="1"/>
</dbReference>
<dbReference type="PROSITE" id="PS51257">
    <property type="entry name" value="PROKAR_LIPOPROTEIN"/>
    <property type="match status" value="1"/>
</dbReference>
<dbReference type="Pfam" id="PF01435">
    <property type="entry name" value="Peptidase_M48"/>
    <property type="match status" value="1"/>
</dbReference>
<comment type="caution">
    <text evidence="9">The sequence shown here is derived from an EMBL/GenBank/DDBJ whole genome shotgun (WGS) entry which is preliminary data.</text>
</comment>
<evidence type="ECO:0000259" key="8">
    <source>
        <dbReference type="SMART" id="SM00228"/>
    </source>
</evidence>
<keyword evidence="4 6" id="KW-0862">Zinc</keyword>
<dbReference type="InterPro" id="IPR001478">
    <property type="entry name" value="PDZ"/>
</dbReference>
<evidence type="ECO:0000313" key="9">
    <source>
        <dbReference type="EMBL" id="MFL9878740.1"/>
    </source>
</evidence>
<evidence type="ECO:0000313" key="10">
    <source>
        <dbReference type="Proteomes" id="UP001629214"/>
    </source>
</evidence>
<comment type="similarity">
    <text evidence="6">Belongs to the peptidase M48 family.</text>
</comment>
<evidence type="ECO:0000256" key="2">
    <source>
        <dbReference type="ARBA" id="ARBA00022723"/>
    </source>
</evidence>
<keyword evidence="10" id="KW-1185">Reference proteome</keyword>
<proteinExistence type="inferred from homology"/>
<keyword evidence="2" id="KW-0479">Metal-binding</keyword>
<dbReference type="EMBL" id="JAQQFR010000005">
    <property type="protein sequence ID" value="MFL9878740.1"/>
    <property type="molecule type" value="Genomic_DNA"/>
</dbReference>
<keyword evidence="3 6" id="KW-0378">Hydrolase</keyword>
<evidence type="ECO:0000256" key="5">
    <source>
        <dbReference type="ARBA" id="ARBA00023049"/>
    </source>
</evidence>
<evidence type="ECO:0000256" key="1">
    <source>
        <dbReference type="ARBA" id="ARBA00022670"/>
    </source>
</evidence>
<feature type="signal peptide" evidence="7">
    <location>
        <begin position="1"/>
        <end position="25"/>
    </location>
</feature>
<name>A0ABW8Z7B6_9BURK</name>
<dbReference type="RefSeq" id="WP_408167733.1">
    <property type="nucleotide sequence ID" value="NZ_JAQQFR010000005.1"/>
</dbReference>
<keyword evidence="7" id="KW-0732">Signal</keyword>
<feature type="domain" description="PDZ" evidence="8">
    <location>
        <begin position="92"/>
        <end position="184"/>
    </location>
</feature>
<dbReference type="CDD" id="cd07342">
    <property type="entry name" value="M48C_Oma1_like"/>
    <property type="match status" value="1"/>
</dbReference>
<keyword evidence="1 6" id="KW-0645">Protease</keyword>
<protein>
    <submittedName>
        <fullName evidence="9">M48 family metallopeptidase</fullName>
    </submittedName>
</protein>
<evidence type="ECO:0000256" key="7">
    <source>
        <dbReference type="SAM" id="SignalP"/>
    </source>
</evidence>
<dbReference type="InterPro" id="IPR036034">
    <property type="entry name" value="PDZ_sf"/>
</dbReference>
<accession>A0ABW8Z7B6</accession>
<evidence type="ECO:0000256" key="6">
    <source>
        <dbReference type="RuleBase" id="RU003983"/>
    </source>
</evidence>
<keyword evidence="5 6" id="KW-0482">Metalloprotease</keyword>
<dbReference type="SMART" id="SM00228">
    <property type="entry name" value="PDZ"/>
    <property type="match status" value="1"/>
</dbReference>
<dbReference type="SUPFAM" id="SSF50156">
    <property type="entry name" value="PDZ domain-like"/>
    <property type="match status" value="1"/>
</dbReference>
<evidence type="ECO:0000256" key="3">
    <source>
        <dbReference type="ARBA" id="ARBA00022801"/>
    </source>
</evidence>
<dbReference type="Gene3D" id="2.30.42.10">
    <property type="match status" value="1"/>
</dbReference>
<comment type="cofactor">
    <cofactor evidence="6">
        <name>Zn(2+)</name>
        <dbReference type="ChEBI" id="CHEBI:29105"/>
    </cofactor>
    <text evidence="6">Binds 1 zinc ion per subunit.</text>
</comment>
<feature type="chain" id="PRO_5045066417" evidence="7">
    <location>
        <begin position="26"/>
        <end position="363"/>
    </location>
</feature>
<dbReference type="Proteomes" id="UP001629214">
    <property type="component" value="Unassembled WGS sequence"/>
</dbReference>
<reference evidence="9 10" key="1">
    <citation type="journal article" date="2024" name="Chem. Sci.">
        <title>Discovery of megapolipeptins by genome mining of a Burkholderiales bacteria collection.</title>
        <authorList>
            <person name="Paulo B.S."/>
            <person name="Recchia M.J.J."/>
            <person name="Lee S."/>
            <person name="Fergusson C.H."/>
            <person name="Romanowski S.B."/>
            <person name="Hernandez A."/>
            <person name="Krull N."/>
            <person name="Liu D.Y."/>
            <person name="Cavanagh H."/>
            <person name="Bos A."/>
            <person name="Gray C.A."/>
            <person name="Murphy B.T."/>
            <person name="Linington R.G."/>
            <person name="Eustaquio A.S."/>
        </authorList>
    </citation>
    <scope>NUCLEOTIDE SEQUENCE [LARGE SCALE GENOMIC DNA]</scope>
    <source>
        <strain evidence="9 10">RL21-008-BIB-B</strain>
    </source>
</reference>
<dbReference type="InterPro" id="IPR051156">
    <property type="entry name" value="Mito/Outer_Membr_Metalloprot"/>
</dbReference>
<gene>
    <name evidence="9" type="ORF">PQR63_10120</name>
</gene>
<dbReference type="PANTHER" id="PTHR22726:SF1">
    <property type="entry name" value="METALLOENDOPEPTIDASE OMA1, MITOCHONDRIAL"/>
    <property type="match status" value="1"/>
</dbReference>